<dbReference type="PROSITE" id="PS51272">
    <property type="entry name" value="SLH"/>
    <property type="match status" value="3"/>
</dbReference>
<dbReference type="Proteomes" id="UP001154312">
    <property type="component" value="Unassembled WGS sequence"/>
</dbReference>
<proteinExistence type="predicted"/>
<sequence>MRINQAVRRKAMTVIAMVICLSMLMPGPFGIVTAATGGGGGSIGFPVIATVGDTAITVNGNVGSEFNGFVATVVLKKIIGNDESLITSEEVRVQNGSFTWVIPADTLQGAGSYKVDASINGNALQGQGSFSVAQPAAPTADPPEGTYQGARQVTLSAEAGAKIYYTTDGSQPSTKSTLFTAPFSITQTTTVKAIAVKYGAVSNTAIFTYTITGGGVVVHVTGVTVAQTLDLITGDSKTLVATVSPANATNKLVTWTSDNPTVASVDSSSGKVTANSAGTANITVTTVDGNKTATCKVTVYPRRVTGVALDKDTMNLLVGNSANLIATVEPSNATNKNVVWSSSDPSVASVDSTGRVTAVAVKQGEQFSVADITVTTADGGYTAICKVKVYPVVTVQQQTQINQNAATVISSTYNSTVITQQVSTVVNSLTALTVNTGISANEQLTTVQQTISTVFSQTVTSMQHGYVSQDFVAEQANTILNDVIGNVLNNVGAAGLNDQNIQAAQGSITTLIDTVVVNLSKTVVQTQLAGTLTTTVNTLLQRVDHVSVVATGGATSVDVDAASVANAVYNVNSIANGLLNRNLSDNTSLASLVHVQKQVELFVQSTTVTSVSISNNIVNTLNSNNFGLALFNSDNAGIALPPLSSIVSTIQTNVQVTIQKNTTLVTGLPNASDIYDYQLIVDNTTVTSFTSSTCTLNIPFGSTQLAASSLLPYYFNNLSGWLPVMLPSGTYASVIRTTYGYSFQTPHLTPFMVAEAVVPQVIANYPANGATDVAVDATVKAVFDSDISAANLNGVVIKDSANNIVSGVSASIDANMRTLLINHPNFSNSTQYTVTIPANTVISVANSTYNSAVNWSFTTVAASGGGGGSSAAASVTTLSADDIAKAQTFTLKKGTDTVALTAAAWAKLAELKSDFTLKNDAGTVVIKVSPDAIDVPSGFTVSLKAAQLSDARAAALLAGAAADFKAASAIYEITATVAEKEKAANPATIKKFVFITMSYAGAAVDEDKLGAYWYNEKAGQWEYVGGKVNKADKTVTFKTAHLSKYALLESLKTFKDIADHWAKRDIEIMAARGVAKGMNANEFMPDATVTRAQFAALLARITGAAYDPAKQPAFADVPAGAWYAKEVAAAYAAGLIKGYDESSFGPDDPVTREQIAVMVVRSMNAAGVIKPLDETSVQVRLRTFSDSQGISEWARQSVADAAAAGIVRGYPSGAFQPSSDSTRAEGIVMLKRMMDQLP</sequence>
<dbReference type="SMART" id="SM00635">
    <property type="entry name" value="BID_2"/>
    <property type="match status" value="2"/>
</dbReference>
<dbReference type="InterPro" id="IPR051465">
    <property type="entry name" value="Cell_Envelope_Struct_Comp"/>
</dbReference>
<reference evidence="4" key="1">
    <citation type="submission" date="2022-02" db="EMBL/GenBank/DDBJ databases">
        <authorList>
            <person name="Leng L."/>
        </authorList>
    </citation>
    <scope>NUCLEOTIDE SEQUENCE</scope>
    <source>
        <strain evidence="4">JI</strain>
    </source>
</reference>
<dbReference type="InterPro" id="IPR001119">
    <property type="entry name" value="SLH_dom"/>
</dbReference>
<dbReference type="Pfam" id="PF13205">
    <property type="entry name" value="Big_5"/>
    <property type="match status" value="1"/>
</dbReference>
<evidence type="ECO:0000256" key="1">
    <source>
        <dbReference type="ARBA" id="ARBA00022729"/>
    </source>
</evidence>
<dbReference type="Pfam" id="PF00395">
    <property type="entry name" value="SLH"/>
    <property type="match status" value="3"/>
</dbReference>
<dbReference type="InterPro" id="IPR008964">
    <property type="entry name" value="Invasin/intimin_cell_adhesion"/>
</dbReference>
<keyword evidence="5" id="KW-1185">Reference proteome</keyword>
<keyword evidence="2" id="KW-0677">Repeat</keyword>
<evidence type="ECO:0000313" key="5">
    <source>
        <dbReference type="Proteomes" id="UP001154312"/>
    </source>
</evidence>
<dbReference type="EMBL" id="JAKOAV010000001">
    <property type="protein sequence ID" value="MDF9406771.1"/>
    <property type="molecule type" value="Genomic_DNA"/>
</dbReference>
<evidence type="ECO:0000259" key="3">
    <source>
        <dbReference type="PROSITE" id="PS51272"/>
    </source>
</evidence>
<organism evidence="4 5">
    <name type="scientific">Pelotomaculum isophthalicicum JI</name>
    <dbReference type="NCBI Taxonomy" id="947010"/>
    <lineage>
        <taxon>Bacteria</taxon>
        <taxon>Bacillati</taxon>
        <taxon>Bacillota</taxon>
        <taxon>Clostridia</taxon>
        <taxon>Eubacteriales</taxon>
        <taxon>Desulfotomaculaceae</taxon>
        <taxon>Pelotomaculum</taxon>
    </lineage>
</organism>
<feature type="domain" description="SLH" evidence="3">
    <location>
        <begin position="1181"/>
        <end position="1238"/>
    </location>
</feature>
<evidence type="ECO:0000256" key="2">
    <source>
        <dbReference type="ARBA" id="ARBA00022737"/>
    </source>
</evidence>
<dbReference type="InterPro" id="IPR059177">
    <property type="entry name" value="GH29D-like_dom"/>
</dbReference>
<gene>
    <name evidence="4" type="ORF">L7E55_00095</name>
</gene>
<keyword evidence="1" id="KW-0732">Signal</keyword>
<dbReference type="Pfam" id="PF02368">
    <property type="entry name" value="Big_2"/>
    <property type="match status" value="2"/>
</dbReference>
<dbReference type="SUPFAM" id="SSF49373">
    <property type="entry name" value="Invasin/intimin cell-adhesion fragments"/>
    <property type="match status" value="2"/>
</dbReference>
<evidence type="ECO:0000313" key="4">
    <source>
        <dbReference type="EMBL" id="MDF9406771.1"/>
    </source>
</evidence>
<feature type="domain" description="SLH" evidence="3">
    <location>
        <begin position="1049"/>
        <end position="1109"/>
    </location>
</feature>
<dbReference type="InterPro" id="IPR003343">
    <property type="entry name" value="Big_2"/>
</dbReference>
<dbReference type="AlphaFoldDB" id="A0A9X4GZX0"/>
<dbReference type="PANTHER" id="PTHR43308:SF5">
    <property type="entry name" value="S-LAYER PROTEIN _ PEPTIDOGLYCAN ENDO-BETA-N-ACETYLGLUCOSAMINIDASE"/>
    <property type="match status" value="1"/>
</dbReference>
<dbReference type="Gene3D" id="2.60.40.1080">
    <property type="match status" value="2"/>
</dbReference>
<dbReference type="PANTHER" id="PTHR43308">
    <property type="entry name" value="OUTER MEMBRANE PROTEIN ALPHA-RELATED"/>
    <property type="match status" value="1"/>
</dbReference>
<feature type="domain" description="SLH" evidence="3">
    <location>
        <begin position="1110"/>
        <end position="1173"/>
    </location>
</feature>
<comment type="caution">
    <text evidence="4">The sequence shown here is derived from an EMBL/GenBank/DDBJ whole genome shotgun (WGS) entry which is preliminary data.</text>
</comment>
<name>A0A9X4GZX0_9FIRM</name>
<protein>
    <submittedName>
        <fullName evidence="4">S-layer homology domain-containing protein</fullName>
    </submittedName>
</protein>
<dbReference type="RefSeq" id="WP_277441916.1">
    <property type="nucleotide sequence ID" value="NZ_JAKOAV010000001.1"/>
</dbReference>
<accession>A0A9X4GZX0</accession>
<dbReference type="InterPro" id="IPR032812">
    <property type="entry name" value="SbsA_Ig"/>
</dbReference>
<dbReference type="Pfam" id="PF13290">
    <property type="entry name" value="CHB_HEX_C_1"/>
    <property type="match status" value="1"/>
</dbReference>